<dbReference type="Pfam" id="PF06200">
    <property type="entry name" value="tify"/>
    <property type="match status" value="1"/>
</dbReference>
<accession>A0ABY9CYT2</accession>
<dbReference type="SMART" id="SM00979">
    <property type="entry name" value="TIFY"/>
    <property type="match status" value="1"/>
</dbReference>
<comment type="subcellular location">
    <subcellularLocation>
        <location evidence="2">Nucleus</location>
    </subcellularLocation>
</comment>
<dbReference type="InterPro" id="IPR040390">
    <property type="entry name" value="TIFY/JAZ"/>
</dbReference>
<evidence type="ECO:0000256" key="3">
    <source>
        <dbReference type="SAM" id="MobiDB-lite"/>
    </source>
</evidence>
<keyword evidence="2" id="KW-1184">Jasmonic acid signaling pathway</keyword>
<dbReference type="PANTHER" id="PTHR33077:SF102">
    <property type="entry name" value="PROTEIN TIFY"/>
    <property type="match status" value="1"/>
</dbReference>
<organism evidence="5 6">
    <name type="scientific">Vitis vinifera</name>
    <name type="common">Grape</name>
    <dbReference type="NCBI Taxonomy" id="29760"/>
    <lineage>
        <taxon>Eukaryota</taxon>
        <taxon>Viridiplantae</taxon>
        <taxon>Streptophyta</taxon>
        <taxon>Embryophyta</taxon>
        <taxon>Tracheophyta</taxon>
        <taxon>Spermatophyta</taxon>
        <taxon>Magnoliopsida</taxon>
        <taxon>eudicotyledons</taxon>
        <taxon>Gunneridae</taxon>
        <taxon>Pentapetalae</taxon>
        <taxon>rosids</taxon>
        <taxon>Vitales</taxon>
        <taxon>Vitaceae</taxon>
        <taxon>Viteae</taxon>
        <taxon>Vitis</taxon>
    </lineage>
</organism>
<proteinExistence type="inferred from homology"/>
<evidence type="ECO:0000313" key="5">
    <source>
        <dbReference type="EMBL" id="WKA00428.1"/>
    </source>
</evidence>
<dbReference type="Pfam" id="PF09425">
    <property type="entry name" value="Jas_motif"/>
    <property type="match status" value="1"/>
</dbReference>
<feature type="domain" description="Tify" evidence="4">
    <location>
        <begin position="95"/>
        <end position="130"/>
    </location>
</feature>
<name>A0ABY9CYT2_VITVI</name>
<dbReference type="InterPro" id="IPR010399">
    <property type="entry name" value="Tify_dom"/>
</dbReference>
<keyword evidence="6" id="KW-1185">Reference proteome</keyword>
<reference evidence="5 6" key="1">
    <citation type="journal article" date="2023" name="Hortic Res">
        <title>The complete reference genome for grapevine (Vitis vinifera L.) genetics and breeding.</title>
        <authorList>
            <person name="Shi X."/>
            <person name="Cao S."/>
            <person name="Wang X."/>
            <person name="Huang S."/>
            <person name="Wang Y."/>
            <person name="Liu Z."/>
            <person name="Liu W."/>
            <person name="Leng X."/>
            <person name="Peng Y."/>
            <person name="Wang N."/>
            <person name="Wang Y."/>
            <person name="Ma Z."/>
            <person name="Xu X."/>
            <person name="Zhang F."/>
            <person name="Xue H."/>
            <person name="Zhong H."/>
            <person name="Wang Y."/>
            <person name="Zhang K."/>
            <person name="Velt A."/>
            <person name="Avia K."/>
            <person name="Holtgrawe D."/>
            <person name="Grimplet J."/>
            <person name="Matus J.T."/>
            <person name="Ware D."/>
            <person name="Wu X."/>
            <person name="Wang H."/>
            <person name="Liu C."/>
            <person name="Fang Y."/>
            <person name="Rustenholz C."/>
            <person name="Cheng Z."/>
            <person name="Xiao H."/>
            <person name="Zhou Y."/>
        </authorList>
    </citation>
    <scope>NUCLEOTIDE SEQUENCE [LARGE SCALE GENOMIC DNA]</scope>
    <source>
        <strain evidence="6">cv. Pinot noir / PN40024</strain>
        <tissue evidence="5">Leaf</tissue>
    </source>
</reference>
<evidence type="ECO:0000256" key="2">
    <source>
        <dbReference type="RuleBase" id="RU369065"/>
    </source>
</evidence>
<comment type="similarity">
    <text evidence="1 2">Belongs to the TIFY/JAZ family.</text>
</comment>
<comment type="function">
    <text evidence="2">Repressor of jasmonate responses.</text>
</comment>
<dbReference type="InterPro" id="IPR018467">
    <property type="entry name" value="CCT_CS"/>
</dbReference>
<evidence type="ECO:0000259" key="4">
    <source>
        <dbReference type="PROSITE" id="PS51320"/>
    </source>
</evidence>
<dbReference type="PROSITE" id="PS51320">
    <property type="entry name" value="TIFY"/>
    <property type="match status" value="1"/>
</dbReference>
<dbReference type="PANTHER" id="PTHR33077">
    <property type="entry name" value="PROTEIN TIFY 4A-RELATED-RELATED"/>
    <property type="match status" value="1"/>
</dbReference>
<feature type="region of interest" description="Disordered" evidence="3">
    <location>
        <begin position="185"/>
        <end position="210"/>
    </location>
</feature>
<protein>
    <recommendedName>
        <fullName evidence="2">Protein TIFY</fullName>
    </recommendedName>
    <alternativeName>
        <fullName evidence="2">Jasmonate ZIM domain-containing protein</fullName>
    </alternativeName>
</protein>
<evidence type="ECO:0000256" key="1">
    <source>
        <dbReference type="ARBA" id="ARBA00008614"/>
    </source>
</evidence>
<gene>
    <name evidence="5" type="ORF">VitviT2T_018782</name>
</gene>
<keyword evidence="2" id="KW-0539">Nucleus</keyword>
<sequence length="233" mass="26310">MEKVVMNEHQTKSGLKQTNDMSRTISMFRKYLISKTQSDGGKTNVDESETIKRSPLRPLMAPKFGGGSPRLSSLLEQELLPGLRCDNTMSDSSDDKFPGAQLTIFYAGTINVYDHITMDKVQTILHFARESSSPTNSEAMIPKKDPTIAPSHPSGLPSFCRLQADFPIARKSSLQRFLEKRRDRITSRSPYASSSTKRKENEQKIDNYPKEKHCFSPSAFPSQLGYFFPSIKY</sequence>
<comment type="domain">
    <text evidence="2">The jas domain is required for interaction with COI1.</text>
</comment>
<feature type="compositionally biased region" description="Basic and acidic residues" evidence="3">
    <location>
        <begin position="197"/>
        <end position="210"/>
    </location>
</feature>
<dbReference type="Proteomes" id="UP001227230">
    <property type="component" value="Chromosome 12"/>
</dbReference>
<dbReference type="EMBL" id="CP126659">
    <property type="protein sequence ID" value="WKA00428.1"/>
    <property type="molecule type" value="Genomic_DNA"/>
</dbReference>
<evidence type="ECO:0000313" key="6">
    <source>
        <dbReference type="Proteomes" id="UP001227230"/>
    </source>
</evidence>